<accession>A0AAE3MNE6</accession>
<dbReference type="InterPro" id="IPR021309">
    <property type="entry name" value="YgaP-like_TM"/>
</dbReference>
<evidence type="ECO:0000256" key="1">
    <source>
        <dbReference type="SAM" id="Phobius"/>
    </source>
</evidence>
<sequence>MKTNMGRWDKVLRFLVAVAVALLVYYDVLQGPWAYILIAVAVVFFLTSLTGFCPLYGLLGINSIKRRK</sequence>
<evidence type="ECO:0000313" key="4">
    <source>
        <dbReference type="Proteomes" id="UP001207116"/>
    </source>
</evidence>
<dbReference type="EMBL" id="JAPFQP010000004">
    <property type="protein sequence ID" value="MCX2720619.1"/>
    <property type="molecule type" value="Genomic_DNA"/>
</dbReference>
<dbReference type="RefSeq" id="WP_266015048.1">
    <property type="nucleotide sequence ID" value="NZ_JAPFQP010000004.1"/>
</dbReference>
<protein>
    <submittedName>
        <fullName evidence="3">DUF2892 domain-containing protein</fullName>
    </submittedName>
</protein>
<name>A0AAE3MNE6_9FLAO</name>
<keyword evidence="1" id="KW-0812">Transmembrane</keyword>
<reference evidence="3" key="1">
    <citation type="submission" date="2022-11" db="EMBL/GenBank/DDBJ databases">
        <title>The characterization of three novel Bacteroidetes species and genomic analysis of their roles in tidal elemental geochemical cycles.</title>
        <authorList>
            <person name="Ma K.-J."/>
        </authorList>
    </citation>
    <scope>NUCLEOTIDE SEQUENCE</scope>
    <source>
        <strain evidence="3">M415</strain>
    </source>
</reference>
<evidence type="ECO:0000313" key="3">
    <source>
        <dbReference type="EMBL" id="MCX2720619.1"/>
    </source>
</evidence>
<keyword evidence="1" id="KW-1133">Transmembrane helix</keyword>
<feature type="transmembrane region" description="Helical" evidence="1">
    <location>
        <begin position="12"/>
        <end position="28"/>
    </location>
</feature>
<dbReference type="AlphaFoldDB" id="A0AAE3MNE6"/>
<feature type="domain" description="Inner membrane protein YgaP-like transmembrane" evidence="2">
    <location>
        <begin position="1"/>
        <end position="65"/>
    </location>
</feature>
<organism evidence="3 4">
    <name type="scientific">Lentiprolixibacter aurantiacus</name>
    <dbReference type="NCBI Taxonomy" id="2993939"/>
    <lineage>
        <taxon>Bacteria</taxon>
        <taxon>Pseudomonadati</taxon>
        <taxon>Bacteroidota</taxon>
        <taxon>Flavobacteriia</taxon>
        <taxon>Flavobacteriales</taxon>
        <taxon>Flavobacteriaceae</taxon>
        <taxon>Lentiprolixibacter</taxon>
    </lineage>
</organism>
<keyword evidence="1" id="KW-0472">Membrane</keyword>
<feature type="transmembrane region" description="Helical" evidence="1">
    <location>
        <begin position="34"/>
        <end position="59"/>
    </location>
</feature>
<dbReference type="Pfam" id="PF11127">
    <property type="entry name" value="YgaP-like_TM"/>
    <property type="match status" value="1"/>
</dbReference>
<gene>
    <name evidence="3" type="ORF">OO016_13480</name>
</gene>
<keyword evidence="4" id="KW-1185">Reference proteome</keyword>
<dbReference type="Proteomes" id="UP001207116">
    <property type="component" value="Unassembled WGS sequence"/>
</dbReference>
<evidence type="ECO:0000259" key="2">
    <source>
        <dbReference type="Pfam" id="PF11127"/>
    </source>
</evidence>
<proteinExistence type="predicted"/>
<comment type="caution">
    <text evidence="3">The sequence shown here is derived from an EMBL/GenBank/DDBJ whole genome shotgun (WGS) entry which is preliminary data.</text>
</comment>